<keyword evidence="6 11" id="KW-0816">Tricarboxylic acid cycle</keyword>
<dbReference type="Proteomes" id="UP000265341">
    <property type="component" value="Unassembled WGS sequence"/>
</dbReference>
<gene>
    <name evidence="15" type="primary">sucB</name>
    <name evidence="15" type="ORF">Mrose_00987</name>
</gene>
<evidence type="ECO:0000256" key="10">
    <source>
        <dbReference type="ARBA" id="ARBA00052761"/>
    </source>
</evidence>
<dbReference type="PROSITE" id="PS00189">
    <property type="entry name" value="LIPOYL"/>
    <property type="match status" value="1"/>
</dbReference>
<dbReference type="RefSeq" id="WP_119276319.1">
    <property type="nucleotide sequence ID" value="NZ_QWLA01000013.1"/>
</dbReference>
<dbReference type="GO" id="GO:0005829">
    <property type="term" value="C:cytosol"/>
    <property type="evidence" value="ECO:0007669"/>
    <property type="project" value="TreeGrafter"/>
</dbReference>
<dbReference type="PROSITE" id="PS51826">
    <property type="entry name" value="PSBD"/>
    <property type="match status" value="1"/>
</dbReference>
<dbReference type="Gene3D" id="4.10.320.10">
    <property type="entry name" value="E3-binding domain"/>
    <property type="match status" value="1"/>
</dbReference>
<feature type="region of interest" description="Disordered" evidence="12">
    <location>
        <begin position="83"/>
        <end position="106"/>
    </location>
</feature>
<evidence type="ECO:0000313" key="16">
    <source>
        <dbReference type="Proteomes" id="UP000265341"/>
    </source>
</evidence>
<comment type="pathway">
    <text evidence="2 11">Amino-acid degradation; L-lysine degradation via saccharopine pathway; glutaryl-CoA from L-lysine: step 6/6.</text>
</comment>
<dbReference type="EC" id="2.3.1.61" evidence="4 11"/>
<feature type="compositionally biased region" description="Pro residues" evidence="12">
    <location>
        <begin position="90"/>
        <end position="100"/>
    </location>
</feature>
<dbReference type="InterPro" id="IPR023213">
    <property type="entry name" value="CAT-like_dom_sf"/>
</dbReference>
<dbReference type="InterPro" id="IPR011053">
    <property type="entry name" value="Single_hybrid_motif"/>
</dbReference>
<evidence type="ECO:0000259" key="13">
    <source>
        <dbReference type="PROSITE" id="PS50968"/>
    </source>
</evidence>
<dbReference type="NCBIfam" id="NF004309">
    <property type="entry name" value="PRK05704.1"/>
    <property type="match status" value="1"/>
</dbReference>
<dbReference type="PANTHER" id="PTHR43416:SF5">
    <property type="entry name" value="DIHYDROLIPOYLLYSINE-RESIDUE SUCCINYLTRANSFERASE COMPONENT OF 2-OXOGLUTARATE DEHYDROGENASE COMPLEX, MITOCHONDRIAL"/>
    <property type="match status" value="1"/>
</dbReference>
<dbReference type="NCBIfam" id="TIGR01347">
    <property type="entry name" value="sucB"/>
    <property type="match status" value="1"/>
</dbReference>
<evidence type="ECO:0000256" key="11">
    <source>
        <dbReference type="RuleBase" id="RU361138"/>
    </source>
</evidence>
<dbReference type="InterPro" id="IPR001078">
    <property type="entry name" value="2-oxoacid_DH_actylTfrase"/>
</dbReference>
<keyword evidence="9 11" id="KW-0012">Acyltransferase</keyword>
<comment type="similarity">
    <text evidence="3 11">Belongs to the 2-oxoacid dehydrogenase family.</text>
</comment>
<dbReference type="FunFam" id="3.30.559.10:FF:000007">
    <property type="entry name" value="Dihydrolipoamide acetyltransferase component of pyruvate dehydrogenase complex"/>
    <property type="match status" value="1"/>
</dbReference>
<dbReference type="EMBL" id="QWLA01000013">
    <property type="protein sequence ID" value="RIH88083.1"/>
    <property type="molecule type" value="Genomic_DNA"/>
</dbReference>
<dbReference type="SUPFAM" id="SSF51230">
    <property type="entry name" value="Single hybrid motif"/>
    <property type="match status" value="1"/>
</dbReference>
<dbReference type="GO" id="GO:0033512">
    <property type="term" value="P:L-lysine catabolic process to acetyl-CoA via saccharopine"/>
    <property type="evidence" value="ECO:0007669"/>
    <property type="project" value="UniProtKB-UniRule"/>
</dbReference>
<proteinExistence type="inferred from homology"/>
<evidence type="ECO:0000256" key="6">
    <source>
        <dbReference type="ARBA" id="ARBA00022532"/>
    </source>
</evidence>
<dbReference type="Gene3D" id="3.30.559.10">
    <property type="entry name" value="Chloramphenicol acetyltransferase-like domain"/>
    <property type="match status" value="1"/>
</dbReference>
<evidence type="ECO:0000256" key="2">
    <source>
        <dbReference type="ARBA" id="ARBA00005145"/>
    </source>
</evidence>
<evidence type="ECO:0000256" key="3">
    <source>
        <dbReference type="ARBA" id="ARBA00007317"/>
    </source>
</evidence>
<dbReference type="InterPro" id="IPR036625">
    <property type="entry name" value="E3-bd_dom_sf"/>
</dbReference>
<dbReference type="Pfam" id="PF00364">
    <property type="entry name" value="Biotin_lipoyl"/>
    <property type="match status" value="1"/>
</dbReference>
<dbReference type="InterPro" id="IPR003016">
    <property type="entry name" value="2-oxoA_DH_lipoyl-BS"/>
</dbReference>
<dbReference type="PANTHER" id="PTHR43416">
    <property type="entry name" value="DIHYDROLIPOYLLYSINE-RESIDUE SUCCINYLTRANSFERASE COMPONENT OF 2-OXOGLUTARATE DEHYDROGENASE COMPLEX, MITOCHONDRIAL-RELATED"/>
    <property type="match status" value="1"/>
</dbReference>
<dbReference type="InterPro" id="IPR006255">
    <property type="entry name" value="SucB"/>
</dbReference>
<dbReference type="GO" id="GO:0045252">
    <property type="term" value="C:oxoglutarate dehydrogenase complex"/>
    <property type="evidence" value="ECO:0007669"/>
    <property type="project" value="UniProtKB-UniRule"/>
</dbReference>
<evidence type="ECO:0000256" key="4">
    <source>
        <dbReference type="ARBA" id="ARBA00012945"/>
    </source>
</evidence>
<feature type="compositionally biased region" description="Pro residues" evidence="12">
    <location>
        <begin position="150"/>
        <end position="160"/>
    </location>
</feature>
<accession>A0A399EWM9</accession>
<name>A0A399EWM9_9DEIN</name>
<reference evidence="15 16" key="1">
    <citation type="submission" date="2018-08" db="EMBL/GenBank/DDBJ databases">
        <title>Meiothermus roseus NBRC 110900 genome sequencing project.</title>
        <authorList>
            <person name="Da Costa M.S."/>
            <person name="Albuquerque L."/>
            <person name="Raposo P."/>
            <person name="Froufe H.J.C."/>
            <person name="Barroso C.S."/>
            <person name="Egas C."/>
        </authorList>
    </citation>
    <scope>NUCLEOTIDE SEQUENCE [LARGE SCALE GENOMIC DNA]</scope>
    <source>
        <strain evidence="15 16">NBRC 110900</strain>
    </source>
</reference>
<evidence type="ECO:0000259" key="14">
    <source>
        <dbReference type="PROSITE" id="PS51826"/>
    </source>
</evidence>
<evidence type="ECO:0000256" key="12">
    <source>
        <dbReference type="SAM" id="MobiDB-lite"/>
    </source>
</evidence>
<keyword evidence="16" id="KW-1185">Reference proteome</keyword>
<comment type="cofactor">
    <cofactor evidence="11">
        <name>(R)-lipoate</name>
        <dbReference type="ChEBI" id="CHEBI:83088"/>
    </cofactor>
    <text evidence="11">Binds 1 lipoyl cofactor covalently.</text>
</comment>
<dbReference type="UniPathway" id="UPA00868">
    <property type="reaction ID" value="UER00840"/>
</dbReference>
<dbReference type="Pfam" id="PF02817">
    <property type="entry name" value="E3_binding"/>
    <property type="match status" value="1"/>
</dbReference>
<evidence type="ECO:0000256" key="9">
    <source>
        <dbReference type="ARBA" id="ARBA00023315"/>
    </source>
</evidence>
<feature type="domain" description="Peripheral subunit-binding (PSBD)" evidence="14">
    <location>
        <begin position="108"/>
        <end position="145"/>
    </location>
</feature>
<keyword evidence="8 11" id="KW-0450">Lipoyl</keyword>
<comment type="catalytic activity">
    <reaction evidence="10 11">
        <text>N(6)-[(R)-dihydrolipoyl]-L-lysyl-[protein] + succinyl-CoA = N(6)-[(R)-S(8)-succinyldihydrolipoyl]-L-lysyl-[protein] + CoA</text>
        <dbReference type="Rhea" id="RHEA:15213"/>
        <dbReference type="Rhea" id="RHEA-COMP:10475"/>
        <dbReference type="Rhea" id="RHEA-COMP:20092"/>
        <dbReference type="ChEBI" id="CHEBI:57287"/>
        <dbReference type="ChEBI" id="CHEBI:57292"/>
        <dbReference type="ChEBI" id="CHEBI:83100"/>
        <dbReference type="ChEBI" id="CHEBI:83120"/>
        <dbReference type="EC" id="2.3.1.61"/>
    </reaction>
</comment>
<keyword evidence="7 11" id="KW-0808">Transferase</keyword>
<dbReference type="InterPro" id="IPR050537">
    <property type="entry name" value="2-oxoacid_dehydrogenase"/>
</dbReference>
<dbReference type="OrthoDB" id="9805770at2"/>
<dbReference type="AlphaFoldDB" id="A0A399EWM9"/>
<comment type="function">
    <text evidence="1 11">E2 component of the 2-oxoglutarate dehydrogenase (OGDH) complex which catalyzes the second step in the conversion of 2-oxoglutarate to succinyl-CoA and CO(2).</text>
</comment>
<feature type="region of interest" description="Disordered" evidence="12">
    <location>
        <begin position="148"/>
        <end position="171"/>
    </location>
</feature>
<dbReference type="InterPro" id="IPR000089">
    <property type="entry name" value="Biotin_lipoyl"/>
</dbReference>
<feature type="domain" description="Lipoyl-binding" evidence="13">
    <location>
        <begin position="2"/>
        <end position="86"/>
    </location>
</feature>
<organism evidence="15 16">
    <name type="scientific">Calidithermus roseus</name>
    <dbReference type="NCBI Taxonomy" id="1644118"/>
    <lineage>
        <taxon>Bacteria</taxon>
        <taxon>Thermotogati</taxon>
        <taxon>Deinococcota</taxon>
        <taxon>Deinococci</taxon>
        <taxon>Thermales</taxon>
        <taxon>Thermaceae</taxon>
        <taxon>Calidithermus</taxon>
    </lineage>
</organism>
<evidence type="ECO:0000256" key="7">
    <source>
        <dbReference type="ARBA" id="ARBA00022679"/>
    </source>
</evidence>
<dbReference type="CDD" id="cd06849">
    <property type="entry name" value="lipoyl_domain"/>
    <property type="match status" value="1"/>
</dbReference>
<comment type="caution">
    <text evidence="15">The sequence shown here is derived from an EMBL/GenBank/DDBJ whole genome shotgun (WGS) entry which is preliminary data.</text>
</comment>
<dbReference type="Gene3D" id="2.40.50.100">
    <property type="match status" value="1"/>
</dbReference>
<dbReference type="InterPro" id="IPR004167">
    <property type="entry name" value="PSBD"/>
</dbReference>
<dbReference type="SUPFAM" id="SSF47005">
    <property type="entry name" value="Peripheral subunit-binding domain of 2-oxo acid dehydrogenase complex"/>
    <property type="match status" value="1"/>
</dbReference>
<evidence type="ECO:0000256" key="1">
    <source>
        <dbReference type="ARBA" id="ARBA00004052"/>
    </source>
</evidence>
<dbReference type="Pfam" id="PF00198">
    <property type="entry name" value="2-oxoacid_dh"/>
    <property type="match status" value="1"/>
</dbReference>
<dbReference type="SUPFAM" id="SSF52777">
    <property type="entry name" value="CoA-dependent acyltransferases"/>
    <property type="match status" value="1"/>
</dbReference>
<evidence type="ECO:0000256" key="5">
    <source>
        <dbReference type="ARBA" id="ARBA00019511"/>
    </source>
</evidence>
<dbReference type="GO" id="GO:0006099">
    <property type="term" value="P:tricarboxylic acid cycle"/>
    <property type="evidence" value="ECO:0007669"/>
    <property type="project" value="UniProtKB-UniRule"/>
</dbReference>
<sequence length="400" mass="42906">MAVELKVPAVGESITEVEIGQWLKKEGEAVKVDEPLVELVTDKATLELPSPVNGVLGKILVSSGVAKVGDVVAMLEEGAAPVARSEAAPQPAPSPQPAPAQPQSAQPIAMPAAERLMAQSGITPAQVQPSGPGGRILKEDVQQAIATKPAPAPAPAPTVPLTPKAPAERKDDVVPMTPLRRRIAERLLAAKQNTAMLTTFNEADMGMVMDLRKEYGESFQKKYGVKLGFMSFFVRAVVQALQEIPQLNAEIRGGDIVYHRYYDIGIAVGGGEGLVVPVIRDADKLSMAQIEAVIADYGVRVREKKIKPEELMGGTFTITNGGIYGSLNSTPILNPPQVGILGMHAIVERPVVRNGQVVIRPMMNLALSYDHRIVDGREAVTFLKRIKELIENPVRLALEV</sequence>
<dbReference type="PROSITE" id="PS50968">
    <property type="entry name" value="BIOTINYL_LIPOYL"/>
    <property type="match status" value="1"/>
</dbReference>
<dbReference type="GO" id="GO:0004149">
    <property type="term" value="F:dihydrolipoyllysine-residue succinyltransferase activity"/>
    <property type="evidence" value="ECO:0007669"/>
    <property type="project" value="UniProtKB-UniRule"/>
</dbReference>
<protein>
    <recommendedName>
        <fullName evidence="5 11">Dihydrolipoyllysine-residue succinyltransferase component of 2-oxoglutarate dehydrogenase complex</fullName>
        <ecNumber evidence="4 11">2.3.1.61</ecNumber>
    </recommendedName>
    <alternativeName>
        <fullName evidence="11">2-oxoglutarate dehydrogenase complex component E2</fullName>
    </alternativeName>
</protein>
<evidence type="ECO:0000313" key="15">
    <source>
        <dbReference type="EMBL" id="RIH88083.1"/>
    </source>
</evidence>
<evidence type="ECO:0000256" key="8">
    <source>
        <dbReference type="ARBA" id="ARBA00022823"/>
    </source>
</evidence>